<dbReference type="RefSeq" id="WP_085911483.1">
    <property type="nucleotide sequence ID" value="NZ_AP018920.1"/>
</dbReference>
<organism evidence="2 3">
    <name type="scientific">Pseudonocardia autotrophica</name>
    <name type="common">Amycolata autotrophica</name>
    <name type="synonym">Nocardia autotrophica</name>
    <dbReference type="NCBI Taxonomy" id="2074"/>
    <lineage>
        <taxon>Bacteria</taxon>
        <taxon>Bacillati</taxon>
        <taxon>Actinomycetota</taxon>
        <taxon>Actinomycetes</taxon>
        <taxon>Pseudonocardiales</taxon>
        <taxon>Pseudonocardiaceae</taxon>
        <taxon>Pseudonocardia</taxon>
    </lineage>
</organism>
<evidence type="ECO:0000313" key="2">
    <source>
        <dbReference type="EMBL" id="OSY42950.1"/>
    </source>
</evidence>
<keyword evidence="3" id="KW-1185">Reference proteome</keyword>
<evidence type="ECO:0000313" key="3">
    <source>
        <dbReference type="Proteomes" id="UP000194360"/>
    </source>
</evidence>
<dbReference type="STRING" id="2074.BG845_01192"/>
<dbReference type="Proteomes" id="UP000194360">
    <property type="component" value="Unassembled WGS sequence"/>
</dbReference>
<reference evidence="2 3" key="1">
    <citation type="submission" date="2016-09" db="EMBL/GenBank/DDBJ databases">
        <title>Pseudonocardia autotrophica DSM535, a candidate organism with high potential of specific P450 cytochromes.</title>
        <authorList>
            <person name="Grumaz C."/>
            <person name="Vainshtein Y."/>
            <person name="Kirstahler P."/>
            <person name="Sohn K."/>
        </authorList>
    </citation>
    <scope>NUCLEOTIDE SEQUENCE [LARGE SCALE GENOMIC DNA]</scope>
    <source>
        <strain evidence="2 3">DSM 535</strain>
    </source>
</reference>
<feature type="compositionally biased region" description="Basic and acidic residues" evidence="1">
    <location>
        <begin position="75"/>
        <end position="88"/>
    </location>
</feature>
<dbReference type="EMBL" id="MIGB01000004">
    <property type="protein sequence ID" value="OSY42950.1"/>
    <property type="molecule type" value="Genomic_DNA"/>
</dbReference>
<sequence>MDVCEIYQVPHSQFLSWDPDDRDKAVMHQVRKQERCPSCGTHPDDWDPEVGGSVDAYTAKRVHCRGCQETEKANEALEKARQAKENRPRRGTSIRLERNPEA</sequence>
<evidence type="ECO:0000256" key="1">
    <source>
        <dbReference type="SAM" id="MobiDB-lite"/>
    </source>
</evidence>
<feature type="region of interest" description="Disordered" evidence="1">
    <location>
        <begin position="75"/>
        <end position="102"/>
    </location>
</feature>
<dbReference type="AlphaFoldDB" id="A0A1Y2N657"/>
<dbReference type="OrthoDB" id="9813719at2"/>
<gene>
    <name evidence="2" type="ORF">BG845_01192</name>
</gene>
<name>A0A1Y2N657_PSEAH</name>
<proteinExistence type="predicted"/>
<accession>A0A1Y2N657</accession>
<protein>
    <submittedName>
        <fullName evidence="2">Uncharacterized protein</fullName>
    </submittedName>
</protein>
<comment type="caution">
    <text evidence="2">The sequence shown here is derived from an EMBL/GenBank/DDBJ whole genome shotgun (WGS) entry which is preliminary data.</text>
</comment>